<sequence>MFYLDIDMMNPQAYQAQLSAKIDRIQSQFAQFNPPTLEIYESLVSHFRQRAEFRIWHTEDDLFYAMFERNDSGNKSVARVDEFPIASRAINELMPILLNHLKADPLLSERLFEVHFLNTLHEQMLVTLIYHKKLGEQWQALASELADKLNIKLIGRSRGQKLVLSDDFVVEKMTVSIEGQDEDFYYQQIEGGFSQPNAYVCRYMLNFACDVADKISQNDQRDLLELYCGNGNFTLPLSKYFNRVLATELAKSSVNSAKWAIDHNDIQNIAIARLSAEEFSQAHNGEREFRRLAESDIDIKSYDFNTVFVDPPRAGIDDETLKILANFENIIYISCNPDTLFDNLQMLYHTHEIKRFALFDQFPYTHHIESGVWLVKRQSAF</sequence>
<evidence type="ECO:0000256" key="1">
    <source>
        <dbReference type="ARBA" id="ARBA00022603"/>
    </source>
</evidence>
<name>A0A378PKW0_9GAMM</name>
<dbReference type="GO" id="GO:0005829">
    <property type="term" value="C:cytosol"/>
    <property type="evidence" value="ECO:0007669"/>
    <property type="project" value="TreeGrafter"/>
</dbReference>
<gene>
    <name evidence="7 10" type="primary">trmA</name>
    <name evidence="10" type="ORF">NCTC11227_01067</name>
</gene>
<comment type="catalytic activity">
    <reaction evidence="6 7">
        <text>uridine(54) in tRNA + S-adenosyl-L-methionine = 5-methyluridine(54) in tRNA + S-adenosyl-L-homocysteine + H(+)</text>
        <dbReference type="Rhea" id="RHEA:42712"/>
        <dbReference type="Rhea" id="RHEA-COMP:10167"/>
        <dbReference type="Rhea" id="RHEA-COMP:10193"/>
        <dbReference type="ChEBI" id="CHEBI:15378"/>
        <dbReference type="ChEBI" id="CHEBI:57856"/>
        <dbReference type="ChEBI" id="CHEBI:59789"/>
        <dbReference type="ChEBI" id="CHEBI:65315"/>
        <dbReference type="ChEBI" id="CHEBI:74447"/>
        <dbReference type="EC" id="2.1.1.35"/>
    </reaction>
</comment>
<evidence type="ECO:0000313" key="10">
    <source>
        <dbReference type="EMBL" id="STY87068.1"/>
    </source>
</evidence>
<keyword evidence="1 7" id="KW-0489">Methyltransferase</keyword>
<dbReference type="EMBL" id="UGPW01000001">
    <property type="protein sequence ID" value="STY87068.1"/>
    <property type="molecule type" value="Genomic_DNA"/>
</dbReference>
<dbReference type="GO" id="GO:0030488">
    <property type="term" value="P:tRNA methylation"/>
    <property type="evidence" value="ECO:0007669"/>
    <property type="project" value="UniProtKB-UniRule"/>
</dbReference>
<reference evidence="10 11" key="1">
    <citation type="submission" date="2018-06" db="EMBL/GenBank/DDBJ databases">
        <authorList>
            <consortium name="Pathogen Informatics"/>
            <person name="Doyle S."/>
        </authorList>
    </citation>
    <scope>NUCLEOTIDE SEQUENCE [LARGE SCALE GENOMIC DNA]</scope>
    <source>
        <strain evidence="10 11">NCTC11227</strain>
    </source>
</reference>
<feature type="active site" description="Nucleophile" evidence="7 8">
    <location>
        <position position="335"/>
    </location>
</feature>
<proteinExistence type="inferred from homology"/>
<dbReference type="PANTHER" id="PTHR47790:SF2">
    <property type="entry name" value="TRNA_TMRNA (URACIL-C(5))-METHYLTRANSFERASE"/>
    <property type="match status" value="1"/>
</dbReference>
<dbReference type="InterPro" id="IPR010280">
    <property type="entry name" value="U5_MeTrfase_fam"/>
</dbReference>
<feature type="binding site" evidence="7">
    <location>
        <position position="232"/>
    </location>
    <ligand>
        <name>S-adenosyl-L-methionine</name>
        <dbReference type="ChEBI" id="CHEBI:59789"/>
    </ligand>
</feature>
<keyword evidence="4 7" id="KW-0819">tRNA processing</keyword>
<evidence type="ECO:0000256" key="7">
    <source>
        <dbReference type="HAMAP-Rule" id="MF_01011"/>
    </source>
</evidence>
<evidence type="ECO:0000256" key="5">
    <source>
        <dbReference type="ARBA" id="ARBA00051255"/>
    </source>
</evidence>
<feature type="binding site" evidence="7 8">
    <location>
        <position position="227"/>
    </location>
    <ligand>
        <name>S-adenosyl-L-methionine</name>
        <dbReference type="ChEBI" id="CHEBI:59789"/>
    </ligand>
</feature>
<dbReference type="EC" id="2.1.1.35" evidence="7"/>
<feature type="binding site" evidence="7 8">
    <location>
        <position position="248"/>
    </location>
    <ligand>
        <name>S-adenosyl-L-methionine</name>
        <dbReference type="ChEBI" id="CHEBI:59789"/>
    </ligand>
</feature>
<organism evidence="10 11">
    <name type="scientific">Moraxella ovis</name>
    <dbReference type="NCBI Taxonomy" id="29433"/>
    <lineage>
        <taxon>Bacteria</taxon>
        <taxon>Pseudomonadati</taxon>
        <taxon>Pseudomonadota</taxon>
        <taxon>Gammaproteobacteria</taxon>
        <taxon>Moraxellales</taxon>
        <taxon>Moraxellaceae</taxon>
        <taxon>Moraxella</taxon>
    </lineage>
</organism>
<feature type="active site" evidence="9">
    <location>
        <position position="335"/>
    </location>
</feature>
<dbReference type="PROSITE" id="PS51687">
    <property type="entry name" value="SAM_MT_RNA_M5U"/>
    <property type="match status" value="1"/>
</dbReference>
<dbReference type="NCBIfam" id="TIGR02143">
    <property type="entry name" value="trmA_only"/>
    <property type="match status" value="1"/>
</dbReference>
<dbReference type="GO" id="GO:0000049">
    <property type="term" value="F:tRNA binding"/>
    <property type="evidence" value="ECO:0007669"/>
    <property type="project" value="TreeGrafter"/>
</dbReference>
<comment type="catalytic activity">
    <reaction evidence="5 7">
        <text>uridine(341) in tmRNA + S-adenosyl-L-methionine = 5-methyluridine(341) in tmRNA + S-adenosyl-L-homocysteine + H(+)</text>
        <dbReference type="Rhea" id="RHEA:43612"/>
        <dbReference type="Rhea" id="RHEA-COMP:10630"/>
        <dbReference type="Rhea" id="RHEA-COMP:10631"/>
        <dbReference type="ChEBI" id="CHEBI:15378"/>
        <dbReference type="ChEBI" id="CHEBI:57856"/>
        <dbReference type="ChEBI" id="CHEBI:59789"/>
        <dbReference type="ChEBI" id="CHEBI:65315"/>
        <dbReference type="ChEBI" id="CHEBI:74447"/>
    </reaction>
</comment>
<protein>
    <recommendedName>
        <fullName evidence="7">tRNA/tmRNA (uracil-C(5))-methyltransferase</fullName>
        <ecNumber evidence="7">2.1.1.35</ecNumber>
    </recommendedName>
    <alternativeName>
        <fullName evidence="7">tRNA (uracil(54)-C(5))-methyltransferase</fullName>
    </alternativeName>
    <alternativeName>
        <fullName evidence="7">tRNA(m5U54)-methyltransferase</fullName>
        <shortName evidence="7">RUMT</shortName>
    </alternativeName>
    <alternativeName>
        <fullName evidence="7">tmRNA (uracil(341)-C(5))-methyltransferase</fullName>
    </alternativeName>
</protein>
<dbReference type="HAMAP" id="MF_01011">
    <property type="entry name" value="RNA_methyltr_TrmA"/>
    <property type="match status" value="1"/>
</dbReference>
<dbReference type="Pfam" id="PF05958">
    <property type="entry name" value="tRNA_U5-meth_tr"/>
    <property type="match status" value="1"/>
</dbReference>
<dbReference type="AlphaFoldDB" id="A0A378PKW0"/>
<dbReference type="InterPro" id="IPR030390">
    <property type="entry name" value="MeTrfase_TrmA_AS"/>
</dbReference>
<dbReference type="SUPFAM" id="SSF53335">
    <property type="entry name" value="S-adenosyl-L-methionine-dependent methyltransferases"/>
    <property type="match status" value="1"/>
</dbReference>
<dbReference type="InterPro" id="IPR030391">
    <property type="entry name" value="MeTrfase_TrmA_CS"/>
</dbReference>
<dbReference type="PROSITE" id="PS01231">
    <property type="entry name" value="TRMA_2"/>
    <property type="match status" value="1"/>
</dbReference>
<comment type="function">
    <text evidence="7">Dual-specificity methyltransferase that catalyzes the formation of 5-methyluridine at position 54 (m5U54) in all tRNAs, and that of position 341 (m5U341) in tmRNA (transfer-mRNA).</text>
</comment>
<dbReference type="InterPro" id="IPR029063">
    <property type="entry name" value="SAM-dependent_MTases_sf"/>
</dbReference>
<dbReference type="STRING" id="29433.MOVS_05095"/>
<evidence type="ECO:0000256" key="2">
    <source>
        <dbReference type="ARBA" id="ARBA00022679"/>
    </source>
</evidence>
<evidence type="ECO:0000256" key="3">
    <source>
        <dbReference type="ARBA" id="ARBA00022691"/>
    </source>
</evidence>
<dbReference type="GO" id="GO:0030697">
    <property type="term" value="F:tRNA (uracil(54)-C5)-methyltransferase activity, S-adenosyl methionine-dependent"/>
    <property type="evidence" value="ECO:0007669"/>
    <property type="project" value="UniProtKB-UniRule"/>
</dbReference>
<dbReference type="Gene3D" id="2.40.50.1070">
    <property type="match status" value="1"/>
</dbReference>
<evidence type="ECO:0000313" key="11">
    <source>
        <dbReference type="Proteomes" id="UP000255102"/>
    </source>
</evidence>
<comment type="similarity">
    <text evidence="7">Belongs to the class I-like SAM-binding methyltransferase superfamily. RNA M5U methyltransferase family. TrmA subfamily.</text>
</comment>
<dbReference type="PANTHER" id="PTHR47790">
    <property type="entry name" value="TRNA/TMRNA (URACIL-C(5))-METHYLTRANSFERASE"/>
    <property type="match status" value="1"/>
</dbReference>
<feature type="binding site" evidence="7 8">
    <location>
        <position position="310"/>
    </location>
    <ligand>
        <name>S-adenosyl-L-methionine</name>
        <dbReference type="ChEBI" id="CHEBI:59789"/>
    </ligand>
</feature>
<dbReference type="InterPro" id="IPR011869">
    <property type="entry name" value="TrmA_MeTrfase"/>
</dbReference>
<evidence type="ECO:0000256" key="6">
    <source>
        <dbReference type="ARBA" id="ARBA00052788"/>
    </source>
</evidence>
<evidence type="ECO:0000256" key="8">
    <source>
        <dbReference type="PROSITE-ProRule" id="PRU01024"/>
    </source>
</evidence>
<dbReference type="FunFam" id="3.40.50.150:FF:000012">
    <property type="entry name" value="tRNA/tmRNA (uracil-C(5))-methyltransferase"/>
    <property type="match status" value="1"/>
</dbReference>
<keyword evidence="2 7" id="KW-0808">Transferase</keyword>
<dbReference type="PROSITE" id="PS01230">
    <property type="entry name" value="TRMA_1"/>
    <property type="match status" value="1"/>
</dbReference>
<feature type="active site" description="Proton acceptor" evidence="7">
    <location>
        <position position="369"/>
    </location>
</feature>
<accession>A0A378PKW0</accession>
<dbReference type="FunFam" id="2.40.50.1070:FF:000001">
    <property type="entry name" value="tRNA/tmRNA (uracil-C(5))-methyltransferase"/>
    <property type="match status" value="1"/>
</dbReference>
<keyword evidence="3 7" id="KW-0949">S-adenosyl-L-methionine</keyword>
<evidence type="ECO:0000256" key="4">
    <source>
        <dbReference type="ARBA" id="ARBA00022694"/>
    </source>
</evidence>
<feature type="binding site" evidence="7 8">
    <location>
        <position position="195"/>
    </location>
    <ligand>
        <name>S-adenosyl-L-methionine</name>
        <dbReference type="ChEBI" id="CHEBI:59789"/>
    </ligand>
</feature>
<dbReference type="Gene3D" id="3.40.50.150">
    <property type="entry name" value="Vaccinia Virus protein VP39"/>
    <property type="match status" value="1"/>
</dbReference>
<evidence type="ECO:0000256" key="9">
    <source>
        <dbReference type="PROSITE-ProRule" id="PRU10015"/>
    </source>
</evidence>
<dbReference type="GO" id="GO:0019843">
    <property type="term" value="F:rRNA binding"/>
    <property type="evidence" value="ECO:0007669"/>
    <property type="project" value="TreeGrafter"/>
</dbReference>
<dbReference type="CDD" id="cd02440">
    <property type="entry name" value="AdoMet_MTases"/>
    <property type="match status" value="1"/>
</dbReference>
<dbReference type="Proteomes" id="UP000255102">
    <property type="component" value="Unassembled WGS sequence"/>
</dbReference>